<name>A0A410QB09_9FIRM</name>
<keyword evidence="2 5" id="KW-0808">Transferase</keyword>
<evidence type="ECO:0000313" key="5">
    <source>
        <dbReference type="EMBL" id="QAT61149.1"/>
    </source>
</evidence>
<dbReference type="GO" id="GO:0008168">
    <property type="term" value="F:methyltransferase activity"/>
    <property type="evidence" value="ECO:0007669"/>
    <property type="project" value="UniProtKB-KW"/>
</dbReference>
<dbReference type="RefSeq" id="WP_128752225.1">
    <property type="nucleotide sequence ID" value="NZ_CP035282.1"/>
</dbReference>
<protein>
    <submittedName>
        <fullName evidence="5">Class I SAM-dependent methyltransferase</fullName>
    </submittedName>
</protein>
<dbReference type="PANTHER" id="PTHR43464:SF19">
    <property type="entry name" value="UBIQUINONE BIOSYNTHESIS O-METHYLTRANSFERASE, MITOCHONDRIAL"/>
    <property type="match status" value="1"/>
</dbReference>
<dbReference type="Pfam" id="PF13649">
    <property type="entry name" value="Methyltransf_25"/>
    <property type="match status" value="1"/>
</dbReference>
<keyword evidence="3" id="KW-0949">S-adenosyl-L-methionine</keyword>
<dbReference type="PANTHER" id="PTHR43464">
    <property type="entry name" value="METHYLTRANSFERASE"/>
    <property type="match status" value="1"/>
</dbReference>
<evidence type="ECO:0000256" key="2">
    <source>
        <dbReference type="ARBA" id="ARBA00022679"/>
    </source>
</evidence>
<accession>A0A410QB09</accession>
<dbReference type="KEGG" id="spoa:EQM13_05885"/>
<feature type="domain" description="Methyltransferase" evidence="4">
    <location>
        <begin position="40"/>
        <end position="133"/>
    </location>
</feature>
<organism evidence="5 6">
    <name type="scientific">Acidilutibacter cellobiosedens</name>
    <dbReference type="NCBI Taxonomy" id="2507161"/>
    <lineage>
        <taxon>Bacteria</taxon>
        <taxon>Bacillati</taxon>
        <taxon>Bacillota</taxon>
        <taxon>Tissierellia</taxon>
        <taxon>Tissierellales</taxon>
        <taxon>Acidilutibacteraceae</taxon>
        <taxon>Acidilutibacter</taxon>
    </lineage>
</organism>
<dbReference type="EMBL" id="CP035282">
    <property type="protein sequence ID" value="QAT61149.1"/>
    <property type="molecule type" value="Genomic_DNA"/>
</dbReference>
<dbReference type="AlphaFoldDB" id="A0A410QB09"/>
<proteinExistence type="predicted"/>
<dbReference type="InterPro" id="IPR029063">
    <property type="entry name" value="SAM-dependent_MTases_sf"/>
</dbReference>
<evidence type="ECO:0000256" key="3">
    <source>
        <dbReference type="ARBA" id="ARBA00022691"/>
    </source>
</evidence>
<dbReference type="Proteomes" id="UP000287969">
    <property type="component" value="Chromosome"/>
</dbReference>
<dbReference type="OrthoDB" id="9772751at2"/>
<sequence>MIKSKPWDWSKNKNEGWLTPSIESCYLAESWKSKGFNKFLDLGCGLGRHSIYFAKKGFSVNAVDLSEFALNYLNDWAEKEKLNIKTETCDMLNLPFNDDSFDCIIDYNVIYHTDTLGFLKSLEEVKRVLKSDGELFITLISKNTWSFKNADNYRRIDENTILRNEDDTERNVPHFYVDIQDIRNYFKNFDFVVPPLEQTEYDIENTGYYSTHFNLILHKKY</sequence>
<dbReference type="InterPro" id="IPR041698">
    <property type="entry name" value="Methyltransf_25"/>
</dbReference>
<gene>
    <name evidence="5" type="ORF">EQM13_05885</name>
</gene>
<dbReference type="Gene3D" id="3.40.50.150">
    <property type="entry name" value="Vaccinia Virus protein VP39"/>
    <property type="match status" value="1"/>
</dbReference>
<evidence type="ECO:0000313" key="6">
    <source>
        <dbReference type="Proteomes" id="UP000287969"/>
    </source>
</evidence>
<reference evidence="6" key="1">
    <citation type="submission" date="2019-01" db="EMBL/GenBank/DDBJ databases">
        <title>Draft genomes of a novel of Sporanaerobacter strains.</title>
        <authorList>
            <person name="Ma S."/>
        </authorList>
    </citation>
    <scope>NUCLEOTIDE SEQUENCE [LARGE SCALE GENOMIC DNA]</scope>
    <source>
        <strain evidence="6">NJN-17</strain>
    </source>
</reference>
<keyword evidence="6" id="KW-1185">Reference proteome</keyword>
<dbReference type="CDD" id="cd02440">
    <property type="entry name" value="AdoMet_MTases"/>
    <property type="match status" value="1"/>
</dbReference>
<keyword evidence="1 5" id="KW-0489">Methyltransferase</keyword>
<evidence type="ECO:0000256" key="1">
    <source>
        <dbReference type="ARBA" id="ARBA00022603"/>
    </source>
</evidence>
<dbReference type="GO" id="GO:0032259">
    <property type="term" value="P:methylation"/>
    <property type="evidence" value="ECO:0007669"/>
    <property type="project" value="UniProtKB-KW"/>
</dbReference>
<dbReference type="SUPFAM" id="SSF53335">
    <property type="entry name" value="S-adenosyl-L-methionine-dependent methyltransferases"/>
    <property type="match status" value="1"/>
</dbReference>
<evidence type="ECO:0000259" key="4">
    <source>
        <dbReference type="Pfam" id="PF13649"/>
    </source>
</evidence>